<dbReference type="EMBL" id="CP109966">
    <property type="protein sequence ID" value="WAJ71936.1"/>
    <property type="molecule type" value="Genomic_DNA"/>
</dbReference>
<evidence type="ECO:0000313" key="3">
    <source>
        <dbReference type="Proteomes" id="UP001163726"/>
    </source>
</evidence>
<feature type="chain" id="PRO_5046015470" evidence="1">
    <location>
        <begin position="28"/>
        <end position="306"/>
    </location>
</feature>
<keyword evidence="3" id="KW-1185">Reference proteome</keyword>
<proteinExistence type="predicted"/>
<accession>A0ABY7AUI6</accession>
<organism evidence="2 3">
    <name type="scientific">Catenovulum adriaticum</name>
    <dbReference type="NCBI Taxonomy" id="2984846"/>
    <lineage>
        <taxon>Bacteria</taxon>
        <taxon>Pseudomonadati</taxon>
        <taxon>Pseudomonadota</taxon>
        <taxon>Gammaproteobacteria</taxon>
        <taxon>Alteromonadales</taxon>
        <taxon>Alteromonadaceae</taxon>
        <taxon>Catenovulum</taxon>
    </lineage>
</organism>
<evidence type="ECO:0000256" key="1">
    <source>
        <dbReference type="SAM" id="SignalP"/>
    </source>
</evidence>
<name>A0ABY7AUI6_9ALTE</name>
<dbReference type="InterPro" id="IPR029475">
    <property type="entry name" value="DUF6807"/>
</dbReference>
<evidence type="ECO:0000313" key="2">
    <source>
        <dbReference type="EMBL" id="WAJ71936.1"/>
    </source>
</evidence>
<keyword evidence="2" id="KW-0614">Plasmid</keyword>
<feature type="signal peptide" evidence="1">
    <location>
        <begin position="1"/>
        <end position="27"/>
    </location>
</feature>
<geneLocation type="plasmid" evidence="2 3">
    <name>pCadTS8_1</name>
</geneLocation>
<keyword evidence="1" id="KW-0732">Signal</keyword>
<protein>
    <submittedName>
        <fullName evidence="2">PmoA family protein</fullName>
    </submittedName>
</protein>
<dbReference type="Proteomes" id="UP001163726">
    <property type="component" value="Plasmid pCadTS8_1"/>
</dbReference>
<dbReference type="RefSeq" id="WP_268076655.1">
    <property type="nucleotide sequence ID" value="NZ_CP109966.1"/>
</dbReference>
<dbReference type="Pfam" id="PF14100">
    <property type="entry name" value="DUF6807"/>
    <property type="match status" value="1"/>
</dbReference>
<gene>
    <name evidence="2" type="ORF">OLW01_14525</name>
</gene>
<reference evidence="2" key="1">
    <citation type="submission" date="2022-10" db="EMBL/GenBank/DDBJ databases">
        <title>Catenovulum adriacola sp. nov. isolated in the Harbour of Susak.</title>
        <authorList>
            <person name="Schoch T."/>
            <person name="Reich S.J."/>
            <person name="Stoeferle S."/>
            <person name="Flaiz M."/>
            <person name="Kazda M."/>
            <person name="Riedel C.U."/>
            <person name="Duerre P."/>
        </authorList>
    </citation>
    <scope>NUCLEOTIDE SEQUENCE</scope>
    <source>
        <strain evidence="2">TS8</strain>
        <plasmid evidence="2">pCadTS8_1</plasmid>
    </source>
</reference>
<sequence>MLNRHFVRLSILLSFALLHLISLSAYATSWQQHPGKLTLLDDNDAVIWQFNYKRKFDKPFFHPIYLADGTLITRHQPDSDEHPWHKGLWFSFKLINGTNFWEENKSTGMSEGSTQLTSTKLTLNTDGSAIIKQSLSYQINGRSVIIENRLIQVSAPKQETPINISWQAEFNALADVHLSRTPIIGEKDGRGYGGYAGLSWRFAPQLKKHWQFSYQQNTLAKQIHGKDFLWLYYGGDNGGVQISKNQTSVTKQTEAWYISKNMPFMSPAFLFAGDQHFKQGQSWLLSYKIKIFRQPSTAAQHLTNDQ</sequence>